<proteinExistence type="inferred from homology"/>
<comment type="function">
    <text evidence="5">Activates KDO (a required 8-carbon sugar) for incorporation into bacterial lipopolysaccharide in Gram-negative bacteria.</text>
</comment>
<comment type="subcellular location">
    <subcellularLocation>
        <location evidence="5">Cytoplasm</location>
    </subcellularLocation>
    <subcellularLocation>
        <location evidence="1">Membrane</location>
    </subcellularLocation>
</comment>
<dbReference type="GO" id="GO:0009103">
    <property type="term" value="P:lipopolysaccharide biosynthetic process"/>
    <property type="evidence" value="ECO:0007669"/>
    <property type="project" value="UniProtKB-UniRule"/>
</dbReference>
<organism evidence="6 7">
    <name type="scientific">candidate division TA06 bacterium</name>
    <dbReference type="NCBI Taxonomy" id="2250710"/>
    <lineage>
        <taxon>Bacteria</taxon>
        <taxon>Bacteria division TA06</taxon>
    </lineage>
</organism>
<dbReference type="GO" id="GO:0008690">
    <property type="term" value="F:3-deoxy-manno-octulosonate cytidylyltransferase activity"/>
    <property type="evidence" value="ECO:0007669"/>
    <property type="project" value="UniProtKB-UniRule"/>
</dbReference>
<dbReference type="NCBIfam" id="NF003952">
    <property type="entry name" value="PRK05450.1-5"/>
    <property type="match status" value="1"/>
</dbReference>
<dbReference type="Proteomes" id="UP000736328">
    <property type="component" value="Unassembled WGS sequence"/>
</dbReference>
<reference evidence="6" key="1">
    <citation type="submission" date="2020-07" db="EMBL/GenBank/DDBJ databases">
        <title>Huge and variable diversity of episymbiotic CPR bacteria and DPANN archaea in groundwater ecosystems.</title>
        <authorList>
            <person name="He C.Y."/>
            <person name="Keren R."/>
            <person name="Whittaker M."/>
            <person name="Farag I.F."/>
            <person name="Doudna J."/>
            <person name="Cate J.H.D."/>
            <person name="Banfield J.F."/>
        </authorList>
    </citation>
    <scope>NUCLEOTIDE SEQUENCE</scope>
    <source>
        <strain evidence="6">NC_groundwater_1520_Pr4_B-0.1um_53_5</strain>
    </source>
</reference>
<gene>
    <name evidence="5 6" type="primary">kdsB</name>
    <name evidence="6" type="ORF">HY768_09780</name>
</gene>
<keyword evidence="5" id="KW-0963">Cytoplasm</keyword>
<evidence type="ECO:0000256" key="1">
    <source>
        <dbReference type="ARBA" id="ARBA00004370"/>
    </source>
</evidence>
<dbReference type="NCBIfam" id="NF003950">
    <property type="entry name" value="PRK05450.1-3"/>
    <property type="match status" value="1"/>
</dbReference>
<dbReference type="PANTHER" id="PTHR42866">
    <property type="entry name" value="3-DEOXY-MANNO-OCTULOSONATE CYTIDYLYLTRANSFERASE"/>
    <property type="match status" value="1"/>
</dbReference>
<dbReference type="InterPro" id="IPR004528">
    <property type="entry name" value="KdsB"/>
</dbReference>
<dbReference type="Pfam" id="PF02348">
    <property type="entry name" value="CTP_transf_3"/>
    <property type="match status" value="1"/>
</dbReference>
<accession>A0A933IB00</accession>
<evidence type="ECO:0000313" key="7">
    <source>
        <dbReference type="Proteomes" id="UP000736328"/>
    </source>
</evidence>
<dbReference type="EMBL" id="JACQXR010000132">
    <property type="protein sequence ID" value="MBI4727486.1"/>
    <property type="molecule type" value="Genomic_DNA"/>
</dbReference>
<evidence type="ECO:0000256" key="2">
    <source>
        <dbReference type="ARBA" id="ARBA00022679"/>
    </source>
</evidence>
<dbReference type="NCBIfam" id="TIGR00466">
    <property type="entry name" value="kdsB"/>
    <property type="match status" value="1"/>
</dbReference>
<sequence>MMTIGIIPARYGSTRFPGKPLAEIQGRPMIWHVYQRCLKAKYLDQLLVATDDKRIYDCVLGFGGRAVMTSKNHRSGTDRIAEALEKFEIRKPVLRRASLPDFRRDPKFEIIINIQGDEPLIDPKAIDLLAKAMVENQKTEMATLVGSFKDKDDLLSPNTVKVVADYQGFALYFSRSVIPGNREGSRRLSNYLKHIGIYAYRRDTLFKLIAWPQSALEKTEKLEQLRALENGVKIRLIKTAYSPLAVDTPADKARICKILEGQSFA</sequence>
<dbReference type="NCBIfam" id="NF009905">
    <property type="entry name" value="PRK13368.1"/>
    <property type="match status" value="1"/>
</dbReference>
<name>A0A933IB00_UNCT6</name>
<comment type="catalytic activity">
    <reaction evidence="5">
        <text>3-deoxy-alpha-D-manno-oct-2-ulosonate + CTP = CMP-3-deoxy-beta-D-manno-octulosonate + diphosphate</text>
        <dbReference type="Rhea" id="RHEA:23448"/>
        <dbReference type="ChEBI" id="CHEBI:33019"/>
        <dbReference type="ChEBI" id="CHEBI:37563"/>
        <dbReference type="ChEBI" id="CHEBI:85986"/>
        <dbReference type="ChEBI" id="CHEBI:85987"/>
        <dbReference type="EC" id="2.7.7.38"/>
    </reaction>
</comment>
<dbReference type="EC" id="2.7.7.38" evidence="5"/>
<comment type="pathway">
    <text evidence="5">Nucleotide-sugar biosynthesis; CMP-3-deoxy-D-manno-octulosonate biosynthesis; CMP-3-deoxy-D-manno-octulosonate from 3-deoxy-D-manno-octulosonate and CTP: step 1/1.</text>
</comment>
<dbReference type="AlphaFoldDB" id="A0A933IB00"/>
<dbReference type="InterPro" id="IPR003329">
    <property type="entry name" value="Cytidylyl_trans"/>
</dbReference>
<dbReference type="SUPFAM" id="SSF53448">
    <property type="entry name" value="Nucleotide-diphospho-sugar transferases"/>
    <property type="match status" value="1"/>
</dbReference>
<dbReference type="PANTHER" id="PTHR42866:SF2">
    <property type="entry name" value="3-DEOXY-MANNO-OCTULOSONATE CYTIDYLYLTRANSFERASE, MITOCHONDRIAL"/>
    <property type="match status" value="1"/>
</dbReference>
<dbReference type="GO" id="GO:0016020">
    <property type="term" value="C:membrane"/>
    <property type="evidence" value="ECO:0007669"/>
    <property type="project" value="UniProtKB-SubCell"/>
</dbReference>
<comment type="caution">
    <text evidence="6">The sequence shown here is derived from an EMBL/GenBank/DDBJ whole genome shotgun (WGS) entry which is preliminary data.</text>
</comment>
<comment type="similarity">
    <text evidence="5">Belongs to the KdsB family.</text>
</comment>
<dbReference type="HAMAP" id="MF_00057">
    <property type="entry name" value="KdsB"/>
    <property type="match status" value="1"/>
</dbReference>
<keyword evidence="4 5" id="KW-0448">Lipopolysaccharide biosynthesis</keyword>
<evidence type="ECO:0000313" key="6">
    <source>
        <dbReference type="EMBL" id="MBI4727486.1"/>
    </source>
</evidence>
<keyword evidence="2 5" id="KW-0808">Transferase</keyword>
<dbReference type="Gene3D" id="3.90.550.10">
    <property type="entry name" value="Spore Coat Polysaccharide Biosynthesis Protein SpsA, Chain A"/>
    <property type="match status" value="1"/>
</dbReference>
<dbReference type="GO" id="GO:0005829">
    <property type="term" value="C:cytosol"/>
    <property type="evidence" value="ECO:0007669"/>
    <property type="project" value="TreeGrafter"/>
</dbReference>
<evidence type="ECO:0000256" key="4">
    <source>
        <dbReference type="ARBA" id="ARBA00022985"/>
    </source>
</evidence>
<dbReference type="FunFam" id="3.90.550.10:FF:000011">
    <property type="entry name" value="3-deoxy-manno-octulosonate cytidylyltransferase"/>
    <property type="match status" value="1"/>
</dbReference>
<dbReference type="CDD" id="cd02517">
    <property type="entry name" value="CMP-KDO-Synthetase"/>
    <property type="match status" value="1"/>
</dbReference>
<keyword evidence="3 5" id="KW-0548">Nucleotidyltransferase</keyword>
<evidence type="ECO:0000256" key="3">
    <source>
        <dbReference type="ARBA" id="ARBA00022695"/>
    </source>
</evidence>
<evidence type="ECO:0000256" key="5">
    <source>
        <dbReference type="HAMAP-Rule" id="MF_00057"/>
    </source>
</evidence>
<protein>
    <recommendedName>
        <fullName evidence="5">3-deoxy-manno-octulosonate cytidylyltransferase</fullName>
        <ecNumber evidence="5">2.7.7.38</ecNumber>
    </recommendedName>
    <alternativeName>
        <fullName evidence="5">CMP-2-keto-3-deoxyoctulosonic acid synthase</fullName>
        <shortName evidence="5">CKS</shortName>
        <shortName evidence="5">CMP-KDO synthase</shortName>
    </alternativeName>
</protein>
<dbReference type="GO" id="GO:0033468">
    <property type="term" value="P:CMP-keto-3-deoxy-D-manno-octulosonic acid biosynthetic process"/>
    <property type="evidence" value="ECO:0007669"/>
    <property type="project" value="UniProtKB-UniRule"/>
</dbReference>
<dbReference type="InterPro" id="IPR029044">
    <property type="entry name" value="Nucleotide-diphossugar_trans"/>
</dbReference>